<dbReference type="InterPro" id="IPR043428">
    <property type="entry name" value="LivM-like"/>
</dbReference>
<dbReference type="InterPro" id="IPR001851">
    <property type="entry name" value="ABC_transp_permease"/>
</dbReference>
<comment type="subcellular location">
    <subcellularLocation>
        <location evidence="1">Cell membrane</location>
        <topology evidence="1">Multi-pass membrane protein</topology>
    </subcellularLocation>
</comment>
<evidence type="ECO:0000256" key="3">
    <source>
        <dbReference type="ARBA" id="ARBA00022692"/>
    </source>
</evidence>
<keyword evidence="5 6" id="KW-0472">Membrane</keyword>
<feature type="transmembrane region" description="Helical" evidence="6">
    <location>
        <begin position="288"/>
        <end position="308"/>
    </location>
</feature>
<dbReference type="RefSeq" id="WP_286287481.1">
    <property type="nucleotide sequence ID" value="NZ_JASXSZ010000001.1"/>
</dbReference>
<dbReference type="PANTHER" id="PTHR30482">
    <property type="entry name" value="HIGH-AFFINITY BRANCHED-CHAIN AMINO ACID TRANSPORT SYSTEM PERMEASE"/>
    <property type="match status" value="1"/>
</dbReference>
<protein>
    <submittedName>
        <fullName evidence="7">Branched-chain amino acid ABC transporter permease</fullName>
    </submittedName>
</protein>
<evidence type="ECO:0000256" key="6">
    <source>
        <dbReference type="SAM" id="Phobius"/>
    </source>
</evidence>
<feature type="transmembrane region" description="Helical" evidence="6">
    <location>
        <begin position="202"/>
        <end position="228"/>
    </location>
</feature>
<keyword evidence="4 6" id="KW-1133">Transmembrane helix</keyword>
<reference evidence="7 8" key="1">
    <citation type="submission" date="2023-06" db="EMBL/GenBank/DDBJ databases">
        <title>Microbacterium sp. nov., isolated from a waste landfill.</title>
        <authorList>
            <person name="Wen W."/>
        </authorList>
    </citation>
    <scope>NUCLEOTIDE SEQUENCE [LARGE SCALE GENOMIC DNA]</scope>
    <source>
        <strain evidence="7 8">ASV49</strain>
    </source>
</reference>
<evidence type="ECO:0000256" key="4">
    <source>
        <dbReference type="ARBA" id="ARBA00022989"/>
    </source>
</evidence>
<feature type="transmembrane region" description="Helical" evidence="6">
    <location>
        <begin position="261"/>
        <end position="282"/>
    </location>
</feature>
<name>A0ABT7MWE3_9MICO</name>
<comment type="caution">
    <text evidence="7">The sequence shown here is derived from an EMBL/GenBank/DDBJ whole genome shotgun (WGS) entry which is preliminary data.</text>
</comment>
<accession>A0ABT7MWE3</accession>
<proteinExistence type="predicted"/>
<keyword evidence="8" id="KW-1185">Reference proteome</keyword>
<dbReference type="Proteomes" id="UP001235064">
    <property type="component" value="Unassembled WGS sequence"/>
</dbReference>
<keyword evidence="2" id="KW-1003">Cell membrane</keyword>
<feature type="transmembrane region" description="Helical" evidence="6">
    <location>
        <begin position="158"/>
        <end position="181"/>
    </location>
</feature>
<evidence type="ECO:0000313" key="7">
    <source>
        <dbReference type="EMBL" id="MDL9978773.1"/>
    </source>
</evidence>
<feature type="transmembrane region" description="Helical" evidence="6">
    <location>
        <begin position="89"/>
        <end position="110"/>
    </location>
</feature>
<sequence length="349" mass="36745">MNRLLTRAGMLRAGIFFAALVVIPFLGGPSWLLNMLIFTVMYAALSSSWNIVGGFAGYPSLGHAAFFGIGAYSVGIAFSKSVGDGYAPFFALPLIGLAVALVAVPIGWVSMRTRQDVFAIVTITILFMAQTLAFNLTGLTGGAQGTSVAPAPFPPQTYAWPFYFGMVVLLAISMGFSYLISNSKFGLSLLTIRADEDKAHGIGVRVTAAKVTAFALSAGLVAMVGGVWAYYVGFIYPQFAIDPLVTIGMVLMTFLGGKGTIWGPVLGAFILVPAQEYFAQAFGANQLYLLAYAAVFIVIMLFLPRGIIPSVTAARRRRQAAAKAGPTIPPDTAADAGTPAPAAIVEVTR</sequence>
<evidence type="ECO:0000256" key="1">
    <source>
        <dbReference type="ARBA" id="ARBA00004651"/>
    </source>
</evidence>
<organism evidence="7 8">
    <name type="scientific">Microbacterium candidum</name>
    <dbReference type="NCBI Taxonomy" id="3041922"/>
    <lineage>
        <taxon>Bacteria</taxon>
        <taxon>Bacillati</taxon>
        <taxon>Actinomycetota</taxon>
        <taxon>Actinomycetes</taxon>
        <taxon>Micrococcales</taxon>
        <taxon>Microbacteriaceae</taxon>
        <taxon>Microbacterium</taxon>
    </lineage>
</organism>
<dbReference type="CDD" id="cd06581">
    <property type="entry name" value="TM_PBP1_LivM_like"/>
    <property type="match status" value="1"/>
</dbReference>
<evidence type="ECO:0000256" key="5">
    <source>
        <dbReference type="ARBA" id="ARBA00023136"/>
    </source>
</evidence>
<keyword evidence="3 6" id="KW-0812">Transmembrane</keyword>
<dbReference type="Pfam" id="PF02653">
    <property type="entry name" value="BPD_transp_2"/>
    <property type="match status" value="1"/>
</dbReference>
<evidence type="ECO:0000313" key="8">
    <source>
        <dbReference type="Proteomes" id="UP001235064"/>
    </source>
</evidence>
<evidence type="ECO:0000256" key="2">
    <source>
        <dbReference type="ARBA" id="ARBA00022475"/>
    </source>
</evidence>
<gene>
    <name evidence="7" type="ORF">QSV35_05485</name>
</gene>
<feature type="transmembrane region" description="Helical" evidence="6">
    <location>
        <begin position="9"/>
        <end position="26"/>
    </location>
</feature>
<dbReference type="PANTHER" id="PTHR30482:SF10">
    <property type="entry name" value="HIGH-AFFINITY BRANCHED-CHAIN AMINO ACID TRANSPORT PROTEIN BRAE"/>
    <property type="match status" value="1"/>
</dbReference>
<dbReference type="EMBL" id="JASXSZ010000001">
    <property type="protein sequence ID" value="MDL9978773.1"/>
    <property type="molecule type" value="Genomic_DNA"/>
</dbReference>
<feature type="transmembrane region" description="Helical" evidence="6">
    <location>
        <begin position="117"/>
        <end position="138"/>
    </location>
</feature>